<evidence type="ECO:0000313" key="4">
    <source>
        <dbReference type="Proteomes" id="UP000823388"/>
    </source>
</evidence>
<keyword evidence="4" id="KW-1185">Reference proteome</keyword>
<keyword evidence="1" id="KW-0812">Transmembrane</keyword>
<keyword evidence="1" id="KW-1133">Transmembrane helix</keyword>
<dbReference type="InterPro" id="IPR025315">
    <property type="entry name" value="DUF4220"/>
</dbReference>
<accession>A0A8T0WGB2</accession>
<dbReference type="Proteomes" id="UP000823388">
    <property type="component" value="Chromosome 2K"/>
</dbReference>
<dbReference type="Pfam" id="PF13968">
    <property type="entry name" value="DUF4220"/>
    <property type="match status" value="1"/>
</dbReference>
<comment type="caution">
    <text evidence="3">The sequence shown here is derived from an EMBL/GenBank/DDBJ whole genome shotgun (WGS) entry which is preliminary data.</text>
</comment>
<feature type="domain" description="DUF4220" evidence="2">
    <location>
        <begin position="49"/>
        <end position="181"/>
    </location>
</feature>
<gene>
    <name evidence="3" type="ORF">PVAP13_2KG419100</name>
</gene>
<sequence>MVELTKAVRWWQEEQLRILVLGSVVTQLFLIASTSLRKRAIHPCLRLIWLAYLGSDALATLFNRRKEEQSSLLVLLWAPILLMHIGGHGVVTAYTIEDNELWLRHAVTASSQIAVAVYAFCKSWPALAGDKLLLGAAVLLFLQGGGECWSKPWRLLFGTVDDQVMNLDRTPRTSSIITISDSDGPLDKFVQAVRGYVSGAKRGDAPPADADNNEMKLLHPLKQAVDILSPYAPVRLQLLKSFWVLDDEAACGTLRKELCNTFDAIYNGKKTSLYTLKIMEIMLGRILLDMGGTIMPLVALGLFHKSHKESVTTQMKLSC</sequence>
<dbReference type="AlphaFoldDB" id="A0A8T0WGB2"/>
<evidence type="ECO:0000313" key="3">
    <source>
        <dbReference type="EMBL" id="KAG2645197.1"/>
    </source>
</evidence>
<keyword evidence="1" id="KW-0472">Membrane</keyword>
<evidence type="ECO:0000259" key="2">
    <source>
        <dbReference type="Pfam" id="PF13968"/>
    </source>
</evidence>
<name>A0A8T0WGB2_PANVG</name>
<feature type="transmembrane region" description="Helical" evidence="1">
    <location>
        <begin position="286"/>
        <end position="303"/>
    </location>
</feature>
<dbReference type="PANTHER" id="PTHR31325">
    <property type="entry name" value="OS01G0798800 PROTEIN-RELATED"/>
    <property type="match status" value="1"/>
</dbReference>
<evidence type="ECO:0000256" key="1">
    <source>
        <dbReference type="SAM" id="Phobius"/>
    </source>
</evidence>
<reference evidence="3" key="1">
    <citation type="submission" date="2020-05" db="EMBL/GenBank/DDBJ databases">
        <title>WGS assembly of Panicum virgatum.</title>
        <authorList>
            <person name="Lovell J.T."/>
            <person name="Jenkins J."/>
            <person name="Shu S."/>
            <person name="Juenger T.E."/>
            <person name="Schmutz J."/>
        </authorList>
    </citation>
    <scope>NUCLEOTIDE SEQUENCE</scope>
    <source>
        <strain evidence="3">AP13</strain>
    </source>
</reference>
<feature type="transmembrane region" description="Helical" evidence="1">
    <location>
        <begin position="74"/>
        <end position="96"/>
    </location>
</feature>
<organism evidence="3 4">
    <name type="scientific">Panicum virgatum</name>
    <name type="common">Blackwell switchgrass</name>
    <dbReference type="NCBI Taxonomy" id="38727"/>
    <lineage>
        <taxon>Eukaryota</taxon>
        <taxon>Viridiplantae</taxon>
        <taxon>Streptophyta</taxon>
        <taxon>Embryophyta</taxon>
        <taxon>Tracheophyta</taxon>
        <taxon>Spermatophyta</taxon>
        <taxon>Magnoliopsida</taxon>
        <taxon>Liliopsida</taxon>
        <taxon>Poales</taxon>
        <taxon>Poaceae</taxon>
        <taxon>PACMAD clade</taxon>
        <taxon>Panicoideae</taxon>
        <taxon>Panicodae</taxon>
        <taxon>Paniceae</taxon>
        <taxon>Panicinae</taxon>
        <taxon>Panicum</taxon>
        <taxon>Panicum sect. Hiantes</taxon>
    </lineage>
</organism>
<dbReference type="EMBL" id="CM029039">
    <property type="protein sequence ID" value="KAG2645197.1"/>
    <property type="molecule type" value="Genomic_DNA"/>
</dbReference>
<protein>
    <recommendedName>
        <fullName evidence="2">DUF4220 domain-containing protein</fullName>
    </recommendedName>
</protein>
<proteinExistence type="predicted"/>